<evidence type="ECO:0000256" key="1">
    <source>
        <dbReference type="SAM" id="MobiDB-lite"/>
    </source>
</evidence>
<evidence type="ECO:0000313" key="2">
    <source>
        <dbReference type="EMBL" id="MBM7128897.1"/>
    </source>
</evidence>
<keyword evidence="3" id="KW-1185">Reference proteome</keyword>
<dbReference type="Proteomes" id="UP001430193">
    <property type="component" value="Unassembled WGS sequence"/>
</dbReference>
<protein>
    <submittedName>
        <fullName evidence="2">Uncharacterized protein</fullName>
    </submittedName>
</protein>
<sequence>MSMKLKMTQPSRTRPCRDEVFTTTSVFRLIRLISKTPTLRIFIAVMKMARLAPPPLFDNCDDLKSVPMNNSAQAAHFCSTGPAGIAQYFGNSRPAFRIAARAHYNARPFLSIPGSADFDGHRRQRRTQGLYRSADA</sequence>
<accession>A0ABS2KCK5</accession>
<proteinExistence type="predicted"/>
<comment type="caution">
    <text evidence="2">The sequence shown here is derived from an EMBL/GenBank/DDBJ whole genome shotgun (WGS) entry which is preliminary data.</text>
</comment>
<name>A0ABS2KCK5_9GAMM</name>
<dbReference type="RefSeq" id="WP_204630521.1">
    <property type="nucleotide sequence ID" value="NZ_BSOC01000007.1"/>
</dbReference>
<organism evidence="2 3">
    <name type="scientific">Dyella mobilis</name>
    <dbReference type="NCBI Taxonomy" id="1849582"/>
    <lineage>
        <taxon>Bacteria</taxon>
        <taxon>Pseudomonadati</taxon>
        <taxon>Pseudomonadota</taxon>
        <taxon>Gammaproteobacteria</taxon>
        <taxon>Lysobacterales</taxon>
        <taxon>Rhodanobacteraceae</taxon>
        <taxon>Dyella</taxon>
    </lineage>
</organism>
<feature type="region of interest" description="Disordered" evidence="1">
    <location>
        <begin position="117"/>
        <end position="136"/>
    </location>
</feature>
<evidence type="ECO:0000313" key="3">
    <source>
        <dbReference type="Proteomes" id="UP001430193"/>
    </source>
</evidence>
<reference evidence="2" key="1">
    <citation type="submission" date="2020-10" db="EMBL/GenBank/DDBJ databases">
        <title>Phylogeny of dyella-like bacteria.</title>
        <authorList>
            <person name="Fu J."/>
        </authorList>
    </citation>
    <scope>NUCLEOTIDE SEQUENCE</scope>
    <source>
        <strain evidence="2">DHON07</strain>
    </source>
</reference>
<gene>
    <name evidence="2" type="ORF">ISS99_05115</name>
</gene>
<dbReference type="EMBL" id="JADIKF010000036">
    <property type="protein sequence ID" value="MBM7128897.1"/>
    <property type="molecule type" value="Genomic_DNA"/>
</dbReference>